<accession>A0A2G5PDY6</accession>
<proteinExistence type="inferred from homology"/>
<gene>
    <name evidence="6" type="ORF">CQY22_005430</name>
</gene>
<dbReference type="SUPFAM" id="SSF51905">
    <property type="entry name" value="FAD/NAD(P)-binding domain"/>
    <property type="match status" value="1"/>
</dbReference>
<feature type="binding site" evidence="4">
    <location>
        <position position="328"/>
    </location>
    <ligand>
        <name>substrate</name>
    </ligand>
</feature>
<feature type="domain" description="Amine oxidase" evidence="5">
    <location>
        <begin position="13"/>
        <end position="437"/>
    </location>
</feature>
<dbReference type="Gene3D" id="3.90.660.10">
    <property type="match status" value="1"/>
</dbReference>
<dbReference type="PANTHER" id="PTHR10742">
    <property type="entry name" value="FLAVIN MONOAMINE OXIDASE"/>
    <property type="match status" value="1"/>
</dbReference>
<dbReference type="RefSeq" id="WP_090591757.1">
    <property type="nucleotide sequence ID" value="NZ_CP104302.1"/>
</dbReference>
<comment type="similarity">
    <text evidence="2">Belongs to the flavin monoamine oxidase family.</text>
</comment>
<keyword evidence="3" id="KW-0560">Oxidoreductase</keyword>
<dbReference type="STRING" id="85968.GCA_900073015_03203"/>
<feature type="binding site" evidence="4">
    <location>
        <position position="216"/>
    </location>
    <ligand>
        <name>FAD</name>
        <dbReference type="ChEBI" id="CHEBI:57692"/>
    </ligand>
</feature>
<name>A0A2G5PDY6_9MYCO</name>
<dbReference type="Proteomes" id="UP000230551">
    <property type="component" value="Unassembled WGS sequence"/>
</dbReference>
<dbReference type="GO" id="GO:0006598">
    <property type="term" value="P:polyamine catabolic process"/>
    <property type="evidence" value="ECO:0007669"/>
    <property type="project" value="TreeGrafter"/>
</dbReference>
<evidence type="ECO:0000313" key="7">
    <source>
        <dbReference type="Proteomes" id="UP000230551"/>
    </source>
</evidence>
<dbReference type="AlphaFoldDB" id="A0A2G5PDY6"/>
<dbReference type="InterPro" id="IPR001613">
    <property type="entry name" value="Flavin_amine_oxidase"/>
</dbReference>
<dbReference type="InterPro" id="IPR002937">
    <property type="entry name" value="Amino_oxidase"/>
</dbReference>
<dbReference type="InterPro" id="IPR050281">
    <property type="entry name" value="Flavin_monoamine_oxidase"/>
</dbReference>
<dbReference type="InterPro" id="IPR036188">
    <property type="entry name" value="FAD/NAD-bd_sf"/>
</dbReference>
<dbReference type="Gene3D" id="3.50.50.60">
    <property type="entry name" value="FAD/NAD(P)-binding domain"/>
    <property type="match status" value="1"/>
</dbReference>
<organism evidence="6 7">
    <name type="scientific">Mycolicibacterium brumae</name>
    <dbReference type="NCBI Taxonomy" id="85968"/>
    <lineage>
        <taxon>Bacteria</taxon>
        <taxon>Bacillati</taxon>
        <taxon>Actinomycetota</taxon>
        <taxon>Actinomycetes</taxon>
        <taxon>Mycobacteriales</taxon>
        <taxon>Mycobacteriaceae</taxon>
        <taxon>Mycolicibacterium</taxon>
    </lineage>
</organism>
<keyword evidence="7" id="KW-1185">Reference proteome</keyword>
<dbReference type="GO" id="GO:0046592">
    <property type="term" value="F:polyamine oxidase activity"/>
    <property type="evidence" value="ECO:0007669"/>
    <property type="project" value="TreeGrafter"/>
</dbReference>
<dbReference type="PRINTS" id="PR00757">
    <property type="entry name" value="AMINEOXDASEF"/>
</dbReference>
<sequence>MTEFDTIVVGAGISGLTAARLLSRHGQKVVVFEARDRVGGRLHTLREDGRITDVGGSWIHGVGDSEELHNAVRAFGMPTVEFTVGSFQAGGRPIAYYGPDGGRLSDAETASFIADVAAIDADLTQTLSAAKPGTSYEQAVEDALDRLGWQGERADRVREHLRHRSEEQLGADAADLEALSLTDETVAGDEVVFPEGYDRLATGLADGIDVRLEHPVHTVRWTDSGAQAQVMAPDGTSEWVGARHVVVTVPVGVLRSGGLVFDPPLPEPVAGALDRFRMNSFEKIILRFPQRFWDADVYAIRRQGPAGKRWHSWYDLSGLHGQPALLTFAAGGVAREIHDWSEDEVVASVMASLRDIYGDAVPDPSHATVTHWADDPLAGGGAYSYPVVGTAPEDHDRLATPLGAGTVCLAGEATWSDDPCTVSAALLSGHRAAQHILGRDIGFDLAPHGG</sequence>
<evidence type="ECO:0000256" key="1">
    <source>
        <dbReference type="ARBA" id="ARBA00001974"/>
    </source>
</evidence>
<dbReference type="OrthoDB" id="337830at2"/>
<evidence type="ECO:0000256" key="4">
    <source>
        <dbReference type="PIRSR" id="PIRSR601613-1"/>
    </source>
</evidence>
<dbReference type="SUPFAM" id="SSF54373">
    <property type="entry name" value="FAD-linked reductases, C-terminal domain"/>
    <property type="match status" value="1"/>
</dbReference>
<feature type="binding site" evidence="4">
    <location>
        <begin position="33"/>
        <end position="34"/>
    </location>
    <ligand>
        <name>FAD</name>
        <dbReference type="ChEBI" id="CHEBI:57692"/>
    </ligand>
</feature>
<dbReference type="PANTHER" id="PTHR10742:SF386">
    <property type="entry name" value="LYSINE-SPECIFIC HISTONE DEMETHYLASE 1A"/>
    <property type="match status" value="1"/>
</dbReference>
<evidence type="ECO:0000256" key="2">
    <source>
        <dbReference type="ARBA" id="ARBA00005995"/>
    </source>
</evidence>
<dbReference type="EMBL" id="PDCN02000004">
    <property type="protein sequence ID" value="PIB76555.1"/>
    <property type="molecule type" value="Genomic_DNA"/>
</dbReference>
<comment type="caution">
    <text evidence="6">The sequence shown here is derived from an EMBL/GenBank/DDBJ whole genome shotgun (WGS) entry which is preliminary data.</text>
</comment>
<comment type="cofactor">
    <cofactor evidence="1">
        <name>FAD</name>
        <dbReference type="ChEBI" id="CHEBI:57692"/>
    </cofactor>
</comment>
<evidence type="ECO:0000259" key="5">
    <source>
        <dbReference type="Pfam" id="PF01593"/>
    </source>
</evidence>
<feature type="binding site" evidence="4">
    <location>
        <position position="14"/>
    </location>
    <ligand>
        <name>FAD</name>
        <dbReference type="ChEBI" id="CHEBI:57692"/>
    </ligand>
</feature>
<dbReference type="Pfam" id="PF01593">
    <property type="entry name" value="Amino_oxidase"/>
    <property type="match status" value="1"/>
</dbReference>
<protein>
    <submittedName>
        <fullName evidence="6">FAD-dependent oxidoreductase</fullName>
    </submittedName>
</protein>
<evidence type="ECO:0000256" key="3">
    <source>
        <dbReference type="ARBA" id="ARBA00023002"/>
    </source>
</evidence>
<reference evidence="6 7" key="1">
    <citation type="journal article" date="2017" name="Infect. Genet. Evol.">
        <title>The new phylogeny of the genus Mycobacterium: The old and the news.</title>
        <authorList>
            <person name="Tortoli E."/>
            <person name="Fedrizzi T."/>
            <person name="Meehan C.J."/>
            <person name="Trovato A."/>
            <person name="Grottola A."/>
            <person name="Giacobazzi E."/>
            <person name="Serpini G.F."/>
            <person name="Tagliazucchi S."/>
            <person name="Fabio A."/>
            <person name="Bettua C."/>
            <person name="Bertorelli R."/>
            <person name="Frascaro F."/>
            <person name="De Sanctis V."/>
            <person name="Pecorari M."/>
            <person name="Jousson O."/>
            <person name="Segata N."/>
            <person name="Cirillo D.M."/>
        </authorList>
    </citation>
    <scope>NUCLEOTIDE SEQUENCE [LARGE SCALE GENOMIC DNA]</scope>
    <source>
        <strain evidence="6 7">CIP1034565</strain>
    </source>
</reference>
<evidence type="ECO:0000313" key="6">
    <source>
        <dbReference type="EMBL" id="PIB76555.1"/>
    </source>
</evidence>